<evidence type="ECO:0000256" key="10">
    <source>
        <dbReference type="ARBA" id="ARBA00023180"/>
    </source>
</evidence>
<dbReference type="InterPro" id="IPR013783">
    <property type="entry name" value="Ig-like_fold"/>
</dbReference>
<evidence type="ECO:0000256" key="3">
    <source>
        <dbReference type="ARBA" id="ARBA00022692"/>
    </source>
</evidence>
<evidence type="ECO:0000256" key="4">
    <source>
        <dbReference type="ARBA" id="ARBA00022729"/>
    </source>
</evidence>
<evidence type="ECO:0000256" key="6">
    <source>
        <dbReference type="ARBA" id="ARBA00022989"/>
    </source>
</evidence>
<evidence type="ECO:0000313" key="16">
    <source>
        <dbReference type="EMBL" id="HDB43562.1"/>
    </source>
</evidence>
<keyword evidence="4 13" id="KW-0732">Signal</keyword>
<evidence type="ECO:0000256" key="11">
    <source>
        <dbReference type="ARBA" id="ARBA00023319"/>
    </source>
</evidence>
<dbReference type="PANTHER" id="PTHR11481:SF68">
    <property type="entry name" value="FC RECEPTOR-LIKE PROTEIN 5"/>
    <property type="match status" value="1"/>
</dbReference>
<name>A0A480S8I5_PIG</name>
<dbReference type="EMBL" id="DQIR01189768">
    <property type="protein sequence ID" value="HDB45245.1"/>
    <property type="molecule type" value="Transcribed_RNA"/>
</dbReference>
<dbReference type="FunFam" id="2.60.40.10:FF:001308">
    <property type="entry name" value="Fc receptor like 4"/>
    <property type="match status" value="1"/>
</dbReference>
<evidence type="ECO:0000256" key="9">
    <source>
        <dbReference type="ARBA" id="ARBA00023170"/>
    </source>
</evidence>
<dbReference type="EMBL" id="DQIR01096759">
    <property type="protein sequence ID" value="HDA52235.1"/>
    <property type="molecule type" value="Transcribed_RNA"/>
</dbReference>
<keyword evidence="9 16" id="KW-0675">Receptor</keyword>
<dbReference type="Pfam" id="PF13895">
    <property type="entry name" value="Ig_2"/>
    <property type="match status" value="5"/>
</dbReference>
<reference evidence="16" key="1">
    <citation type="journal article" date="2019" name="PeerJ">
        <title>Genes of the pig, Sus scrofa, reconstructed with EvidentialGene.</title>
        <authorList>
            <person name="Gilbert D.G."/>
        </authorList>
    </citation>
    <scope>NUCLEOTIDE SEQUENCE</scope>
</reference>
<accession>A0A480S8I5</accession>
<dbReference type="SMART" id="SM00408">
    <property type="entry name" value="IGc2"/>
    <property type="match status" value="6"/>
</dbReference>
<dbReference type="InterPro" id="IPR036179">
    <property type="entry name" value="Ig-like_dom_sf"/>
</dbReference>
<evidence type="ECO:0000256" key="8">
    <source>
        <dbReference type="ARBA" id="ARBA00023157"/>
    </source>
</evidence>
<proteinExistence type="predicted"/>
<keyword evidence="6 12" id="KW-1133">Transmembrane helix</keyword>
<protein>
    <submittedName>
        <fullName evidence="15">Fc receptor-like protein 5 isoform X1</fullName>
    </submittedName>
    <submittedName>
        <fullName evidence="16">Fc receptor-like protein 5 isoform X3</fullName>
    </submittedName>
</protein>
<dbReference type="SUPFAM" id="SSF48726">
    <property type="entry name" value="Immunoglobulin"/>
    <property type="match status" value="7"/>
</dbReference>
<keyword evidence="2" id="KW-1003">Cell membrane</keyword>
<dbReference type="GO" id="GO:0005886">
    <property type="term" value="C:plasma membrane"/>
    <property type="evidence" value="ECO:0007669"/>
    <property type="project" value="UniProtKB-SubCell"/>
</dbReference>
<dbReference type="PANTHER" id="PTHR11481">
    <property type="entry name" value="IMMUNOGLOBULIN FC RECEPTOR"/>
    <property type="match status" value="1"/>
</dbReference>
<dbReference type="InterPro" id="IPR003598">
    <property type="entry name" value="Ig_sub2"/>
</dbReference>
<evidence type="ECO:0000313" key="15">
    <source>
        <dbReference type="EMBL" id="HDA52235.1"/>
    </source>
</evidence>
<dbReference type="AlphaFoldDB" id="A0A480S8I5"/>
<dbReference type="InterPro" id="IPR003599">
    <property type="entry name" value="Ig_sub"/>
</dbReference>
<feature type="domain" description="Ig-like" evidence="14">
    <location>
        <begin position="268"/>
        <end position="372"/>
    </location>
</feature>
<feature type="domain" description="Ig-like" evidence="14">
    <location>
        <begin position="191"/>
        <end position="264"/>
    </location>
</feature>
<feature type="signal peptide" evidence="13">
    <location>
        <begin position="1"/>
        <end position="15"/>
    </location>
</feature>
<evidence type="ECO:0000256" key="13">
    <source>
        <dbReference type="SAM" id="SignalP"/>
    </source>
</evidence>
<dbReference type="Gene3D" id="2.60.40.10">
    <property type="entry name" value="Immunoglobulins"/>
    <property type="match status" value="7"/>
</dbReference>
<dbReference type="EMBL" id="DQIR01188085">
    <property type="protein sequence ID" value="HDB43562.1"/>
    <property type="molecule type" value="Transcribed_RNA"/>
</dbReference>
<keyword evidence="8" id="KW-1015">Disulfide bond</keyword>
<evidence type="ECO:0000256" key="1">
    <source>
        <dbReference type="ARBA" id="ARBA00004251"/>
    </source>
</evidence>
<sequence length="793" mass="87852">MLLWVSLLVLAPVSGQFATEPKPVISLHPLWTTFFQGETVMLTCNTFRFHAPEKIKLYRWYLEGEIQSETLGNTHEVRETGMYKCQAQDSPPSDAVHLLFSSANLILQAPPYVFEKESVVLRCQAKANTELNGMTLYKHGEVLGVPKKTSEFRIYQAGLKDNGEYRCTGLKKDNETISSNAVKIEVQELFPRPVLKASSTQPTEEGTLTLTCETQLSSQRPDVQLQFRFFRDYTSPQPYWRSSPELQIFTIQREDSGSYRCEAQTVTPHLQKQSQQLQINVQRIVADVRLYSRPELVFEGKELVLICSVSGVPAPITVSFFKKRPWNKDAKIVTSSETEFKIPAVESSHAGEYYCAAGKNHRSFPSQTLTISVRVPASHPVLTLSRSRAQTLEGDEVSLRCEARRGSLPICFQFYHESMLLKKAEGTIWRSVSFRFTVTAEHSGHYYCTADNGLGPQYSEAASLSVTVPVSRPVLTLRAPRAQPVVGDVAELHCEVQRGSLPIRYQFYHEAVALWSNSVSSKKAFFRFSLTEGHSGNYFCKADNNLGAQRSDTVSLSVRVPVSRPVLTLRAPRAQAVVGDVVELHCEVQKGSPPIQYQFYHKNVTLGNGTSLSGQGVSFNLSLTAEHSGNYSCEADNDLGPQCSEAVTLSITVMTGSRSGSVATSVTGGLLSLVGLAAVALLFYCWFPRKAGGRSTLDSSRNHSASDLHEPTYYNVPGWIELQPVYSNVNPKEGDIVYSEVRSVKRENRHAGAVASTPELLNDKDACVIYSQVKVASAPAPKPQLLDSSTPHR</sequence>
<dbReference type="PROSITE" id="PS50835">
    <property type="entry name" value="IG_LIKE"/>
    <property type="match status" value="6"/>
</dbReference>
<comment type="subcellular location">
    <subcellularLocation>
        <location evidence="1">Cell membrane</location>
        <topology evidence="1">Single-pass type I membrane protein</topology>
    </subcellularLocation>
</comment>
<keyword evidence="3 12" id="KW-0812">Transmembrane</keyword>
<feature type="domain" description="Ig-like" evidence="14">
    <location>
        <begin position="473"/>
        <end position="555"/>
    </location>
</feature>
<keyword evidence="5" id="KW-0677">Repeat</keyword>
<feature type="transmembrane region" description="Helical" evidence="12">
    <location>
        <begin position="666"/>
        <end position="687"/>
    </location>
</feature>
<feature type="chain" id="PRO_5036115055" evidence="13">
    <location>
        <begin position="16"/>
        <end position="793"/>
    </location>
</feature>
<feature type="domain" description="Ig-like" evidence="14">
    <location>
        <begin position="565"/>
        <end position="650"/>
    </location>
</feature>
<dbReference type="Pfam" id="PF13927">
    <property type="entry name" value="Ig_3"/>
    <property type="match status" value="1"/>
</dbReference>
<feature type="domain" description="Ig-like" evidence="14">
    <location>
        <begin position="380"/>
        <end position="465"/>
    </location>
</feature>
<dbReference type="CDD" id="cd00096">
    <property type="entry name" value="Ig"/>
    <property type="match status" value="1"/>
</dbReference>
<feature type="domain" description="Ig-like" evidence="14">
    <location>
        <begin position="23"/>
        <end position="101"/>
    </location>
</feature>
<organism evidence="16">
    <name type="scientific">Sus scrofa</name>
    <name type="common">Pig</name>
    <dbReference type="NCBI Taxonomy" id="9823"/>
    <lineage>
        <taxon>Eukaryota</taxon>
        <taxon>Metazoa</taxon>
        <taxon>Chordata</taxon>
        <taxon>Craniata</taxon>
        <taxon>Vertebrata</taxon>
        <taxon>Euteleostomi</taxon>
        <taxon>Mammalia</taxon>
        <taxon>Eutheria</taxon>
        <taxon>Laurasiatheria</taxon>
        <taxon>Artiodactyla</taxon>
        <taxon>Suina</taxon>
        <taxon>Suidae</taxon>
        <taxon>Sus</taxon>
    </lineage>
</organism>
<evidence type="ECO:0000256" key="5">
    <source>
        <dbReference type="ARBA" id="ARBA00022737"/>
    </source>
</evidence>
<keyword evidence="10" id="KW-0325">Glycoprotein</keyword>
<dbReference type="InterPro" id="IPR007110">
    <property type="entry name" value="Ig-like_dom"/>
</dbReference>
<evidence type="ECO:0000256" key="2">
    <source>
        <dbReference type="ARBA" id="ARBA00022475"/>
    </source>
</evidence>
<dbReference type="SMART" id="SM00409">
    <property type="entry name" value="IG"/>
    <property type="match status" value="7"/>
</dbReference>
<evidence type="ECO:0000259" key="14">
    <source>
        <dbReference type="PROSITE" id="PS50835"/>
    </source>
</evidence>
<dbReference type="FunFam" id="2.60.40.10:FF:000357">
    <property type="entry name" value="Fc receptor like 1"/>
    <property type="match status" value="3"/>
</dbReference>
<keyword evidence="11" id="KW-0393">Immunoglobulin domain</keyword>
<evidence type="ECO:0000256" key="7">
    <source>
        <dbReference type="ARBA" id="ARBA00023136"/>
    </source>
</evidence>
<evidence type="ECO:0000256" key="12">
    <source>
        <dbReference type="SAM" id="Phobius"/>
    </source>
</evidence>
<keyword evidence="7 12" id="KW-0472">Membrane</keyword>
<dbReference type="InterPro" id="IPR050488">
    <property type="entry name" value="Ig_Fc_receptor"/>
</dbReference>